<gene>
    <name evidence="2" type="ORF">AAY42_12850</name>
</gene>
<reference evidence="2 3" key="1">
    <citation type="submission" date="2015-04" db="EMBL/GenBank/DDBJ databases">
        <title>Complete genome of flavobacterium.</title>
        <authorList>
            <person name="Kwon Y.M."/>
            <person name="Kim S.-J."/>
        </authorList>
    </citation>
    <scope>NUCLEOTIDE SEQUENCE [LARGE SCALE GENOMIC DNA]</scope>
    <source>
        <strain evidence="2 3">DK169</strain>
    </source>
</reference>
<protein>
    <submittedName>
        <fullName evidence="2">Autotransporter adhesin</fullName>
    </submittedName>
</protein>
<dbReference type="PATRIC" id="fig|1547436.3.peg.2654"/>
<dbReference type="RefSeq" id="WP_082433434.1">
    <property type="nucleotide sequence ID" value="NZ_LCTZ01000002.1"/>
</dbReference>
<dbReference type="OrthoDB" id="943856at2"/>
<dbReference type="AlphaFoldDB" id="A0A0N8WG69"/>
<name>A0A0N8WG69_9FLAO</name>
<evidence type="ECO:0000313" key="3">
    <source>
        <dbReference type="Proteomes" id="UP000050827"/>
    </source>
</evidence>
<evidence type="ECO:0000313" key="2">
    <source>
        <dbReference type="EMBL" id="KQC30667.1"/>
    </source>
</evidence>
<dbReference type="Pfam" id="PF10988">
    <property type="entry name" value="DUF2807"/>
    <property type="match status" value="1"/>
</dbReference>
<sequence>MKSIKIQKAAQKLLIISLALLSGFSFGQLKSTSVKHFDKVIISPHIAVNFVEGISESVTVHSSTEPLEKLNIEVVGKTLRLYLDDAKMVTKGEKIKNDNWKGKQSIYKGTVITATITYKQLKELSLRGEEKFVCESALTGSEFKLKLYGESEVYLNEVDLDNLTTSIYGESYLEVKKGAVGRQKITAYGESTINTLEANSIETKITAYGEGSYRVAVSDRLKVTAYGEAIVAYAGSPEVDRGIIIGEAEIQKID</sequence>
<organism evidence="2 3">
    <name type="scientific">Flagellimonas eckloniae</name>
    <dbReference type="NCBI Taxonomy" id="346185"/>
    <lineage>
        <taxon>Bacteria</taxon>
        <taxon>Pseudomonadati</taxon>
        <taxon>Bacteroidota</taxon>
        <taxon>Flavobacteriia</taxon>
        <taxon>Flavobacteriales</taxon>
        <taxon>Flavobacteriaceae</taxon>
        <taxon>Flagellimonas</taxon>
    </lineage>
</organism>
<evidence type="ECO:0000259" key="1">
    <source>
        <dbReference type="Pfam" id="PF10988"/>
    </source>
</evidence>
<dbReference type="STRING" id="346185.AAY42_12850"/>
<proteinExistence type="predicted"/>
<keyword evidence="3" id="KW-1185">Reference proteome</keyword>
<dbReference type="Proteomes" id="UP000050827">
    <property type="component" value="Unassembled WGS sequence"/>
</dbReference>
<accession>A0A0N8WG69</accession>
<comment type="caution">
    <text evidence="2">The sequence shown here is derived from an EMBL/GenBank/DDBJ whole genome shotgun (WGS) entry which is preliminary data.</text>
</comment>
<dbReference type="Gene3D" id="2.160.20.120">
    <property type="match status" value="1"/>
</dbReference>
<feature type="domain" description="Putative auto-transporter adhesin head GIN" evidence="1">
    <location>
        <begin position="36"/>
        <end position="237"/>
    </location>
</feature>
<dbReference type="EMBL" id="LCTZ01000002">
    <property type="protein sequence ID" value="KQC30667.1"/>
    <property type="molecule type" value="Genomic_DNA"/>
</dbReference>
<dbReference type="InterPro" id="IPR021255">
    <property type="entry name" value="DUF2807"/>
</dbReference>